<dbReference type="AlphaFoldDB" id="A0A2T0R5W1"/>
<keyword evidence="1" id="KW-1133">Transmembrane helix</keyword>
<dbReference type="InterPro" id="IPR009937">
    <property type="entry name" value="Phage_holin_3_6"/>
</dbReference>
<dbReference type="EMBL" id="PVZF01000004">
    <property type="protein sequence ID" value="PRY16148.1"/>
    <property type="molecule type" value="Genomic_DNA"/>
</dbReference>
<name>A0A2T0R5W1_9ACTN</name>
<dbReference type="Proteomes" id="UP000238083">
    <property type="component" value="Unassembled WGS sequence"/>
</dbReference>
<gene>
    <name evidence="2" type="ORF">CLV37_104369</name>
</gene>
<organism evidence="2 3">
    <name type="scientific">Kineococcus rhizosphaerae</name>
    <dbReference type="NCBI Taxonomy" id="559628"/>
    <lineage>
        <taxon>Bacteria</taxon>
        <taxon>Bacillati</taxon>
        <taxon>Actinomycetota</taxon>
        <taxon>Actinomycetes</taxon>
        <taxon>Kineosporiales</taxon>
        <taxon>Kineosporiaceae</taxon>
        <taxon>Kineococcus</taxon>
    </lineage>
</organism>
<feature type="transmembrane region" description="Helical" evidence="1">
    <location>
        <begin position="90"/>
        <end position="110"/>
    </location>
</feature>
<comment type="caution">
    <text evidence="2">The sequence shown here is derived from an EMBL/GenBank/DDBJ whole genome shotgun (WGS) entry which is preliminary data.</text>
</comment>
<accession>A0A2T0R5W1</accession>
<reference evidence="2 3" key="1">
    <citation type="submission" date="2018-03" db="EMBL/GenBank/DDBJ databases">
        <title>Genomic Encyclopedia of Archaeal and Bacterial Type Strains, Phase II (KMG-II): from individual species to whole genera.</title>
        <authorList>
            <person name="Goeker M."/>
        </authorList>
    </citation>
    <scope>NUCLEOTIDE SEQUENCE [LARGE SCALE GENOMIC DNA]</scope>
    <source>
        <strain evidence="2 3">DSM 19711</strain>
    </source>
</reference>
<feature type="transmembrane region" description="Helical" evidence="1">
    <location>
        <begin position="54"/>
        <end position="78"/>
    </location>
</feature>
<keyword evidence="1" id="KW-0812">Transmembrane</keyword>
<sequence length="156" mass="16079">MTTLNDRPVGAPERTIGQLVADATKDMTELVRYEIALAKAEITADVKNGAFGGALFAVAGVFGFVAFVFLGVTVAFALHEGAGWDVWLSFLVVAAAMLVVAGLAAAIGFGRIKQVRPPERTIRTTKDSIAAVKAAATGKPVAKTITGAPGARSIGH</sequence>
<keyword evidence="1" id="KW-0472">Membrane</keyword>
<evidence type="ECO:0000256" key="1">
    <source>
        <dbReference type="SAM" id="Phobius"/>
    </source>
</evidence>
<protein>
    <submittedName>
        <fullName evidence="2">Putative superfamily III holin-X</fullName>
    </submittedName>
</protein>
<dbReference type="Pfam" id="PF07332">
    <property type="entry name" value="Phage_holin_3_6"/>
    <property type="match status" value="1"/>
</dbReference>
<evidence type="ECO:0000313" key="2">
    <source>
        <dbReference type="EMBL" id="PRY16148.1"/>
    </source>
</evidence>
<dbReference type="RefSeq" id="WP_106210089.1">
    <property type="nucleotide sequence ID" value="NZ_PVZF01000004.1"/>
</dbReference>
<dbReference type="OrthoDB" id="3828498at2"/>
<proteinExistence type="predicted"/>
<evidence type="ECO:0000313" key="3">
    <source>
        <dbReference type="Proteomes" id="UP000238083"/>
    </source>
</evidence>
<keyword evidence="3" id="KW-1185">Reference proteome</keyword>